<dbReference type="PROSITE" id="PS51078">
    <property type="entry name" value="ICLR_ED"/>
    <property type="match status" value="1"/>
</dbReference>
<dbReference type="SMART" id="SM00346">
    <property type="entry name" value="HTH_ICLR"/>
    <property type="match status" value="1"/>
</dbReference>
<evidence type="ECO:0000256" key="1">
    <source>
        <dbReference type="ARBA" id="ARBA00023015"/>
    </source>
</evidence>
<dbReference type="InterPro" id="IPR029016">
    <property type="entry name" value="GAF-like_dom_sf"/>
</dbReference>
<feature type="domain" description="IclR-ED" evidence="5">
    <location>
        <begin position="70"/>
        <end position="253"/>
    </location>
</feature>
<dbReference type="Pfam" id="PF01614">
    <property type="entry name" value="IclR_C"/>
    <property type="match status" value="1"/>
</dbReference>
<dbReference type="InterPro" id="IPR050707">
    <property type="entry name" value="HTH_MetabolicPath_Reg"/>
</dbReference>
<dbReference type="InterPro" id="IPR005471">
    <property type="entry name" value="Tscrpt_reg_IclR_N"/>
</dbReference>
<dbReference type="SUPFAM" id="SSF55781">
    <property type="entry name" value="GAF domain-like"/>
    <property type="match status" value="1"/>
</dbReference>
<proteinExistence type="predicted"/>
<dbReference type="EMBL" id="VSSQ01025148">
    <property type="protein sequence ID" value="MPM73098.1"/>
    <property type="molecule type" value="Genomic_DNA"/>
</dbReference>
<evidence type="ECO:0000313" key="6">
    <source>
        <dbReference type="EMBL" id="MPM73098.1"/>
    </source>
</evidence>
<evidence type="ECO:0000256" key="2">
    <source>
        <dbReference type="ARBA" id="ARBA00023125"/>
    </source>
</evidence>
<dbReference type="Gene3D" id="1.10.10.10">
    <property type="entry name" value="Winged helix-like DNA-binding domain superfamily/Winged helix DNA-binding domain"/>
    <property type="match status" value="1"/>
</dbReference>
<dbReference type="GO" id="GO:0003700">
    <property type="term" value="F:DNA-binding transcription factor activity"/>
    <property type="evidence" value="ECO:0007669"/>
    <property type="project" value="TreeGrafter"/>
</dbReference>
<dbReference type="AlphaFoldDB" id="A0A645C6V1"/>
<gene>
    <name evidence="6" type="primary">iclR_8</name>
    <name evidence="6" type="ORF">SDC9_120074</name>
</gene>
<feature type="domain" description="HTH iclR-type" evidence="4">
    <location>
        <begin position="8"/>
        <end position="69"/>
    </location>
</feature>
<dbReference type="InterPro" id="IPR036390">
    <property type="entry name" value="WH_DNA-bd_sf"/>
</dbReference>
<dbReference type="PROSITE" id="PS51077">
    <property type="entry name" value="HTH_ICLR"/>
    <property type="match status" value="1"/>
</dbReference>
<name>A0A645C6V1_9ZZZZ</name>
<dbReference type="Pfam" id="PF09339">
    <property type="entry name" value="HTH_IclR"/>
    <property type="match status" value="1"/>
</dbReference>
<protein>
    <submittedName>
        <fullName evidence="6">Transcriptional repressor IclR</fullName>
    </submittedName>
</protein>
<dbReference type="PANTHER" id="PTHR30136:SF35">
    <property type="entry name" value="HTH-TYPE TRANSCRIPTIONAL REGULATOR RV1719"/>
    <property type="match status" value="1"/>
</dbReference>
<dbReference type="SUPFAM" id="SSF46785">
    <property type="entry name" value="Winged helix' DNA-binding domain"/>
    <property type="match status" value="1"/>
</dbReference>
<evidence type="ECO:0000259" key="5">
    <source>
        <dbReference type="PROSITE" id="PS51078"/>
    </source>
</evidence>
<keyword evidence="3" id="KW-0804">Transcription</keyword>
<keyword evidence="1" id="KW-0805">Transcription regulation</keyword>
<evidence type="ECO:0000256" key="3">
    <source>
        <dbReference type="ARBA" id="ARBA00023163"/>
    </source>
</evidence>
<keyword evidence="2" id="KW-0238">DNA-binding</keyword>
<dbReference type="PANTHER" id="PTHR30136">
    <property type="entry name" value="HELIX-TURN-HELIX TRANSCRIPTIONAL REGULATOR, ICLR FAMILY"/>
    <property type="match status" value="1"/>
</dbReference>
<reference evidence="6" key="1">
    <citation type="submission" date="2019-08" db="EMBL/GenBank/DDBJ databases">
        <authorList>
            <person name="Kucharzyk K."/>
            <person name="Murdoch R.W."/>
            <person name="Higgins S."/>
            <person name="Loffler F."/>
        </authorList>
    </citation>
    <scope>NUCLEOTIDE SEQUENCE</scope>
</reference>
<dbReference type="GO" id="GO:0045892">
    <property type="term" value="P:negative regulation of DNA-templated transcription"/>
    <property type="evidence" value="ECO:0007669"/>
    <property type="project" value="TreeGrafter"/>
</dbReference>
<dbReference type="InterPro" id="IPR036388">
    <property type="entry name" value="WH-like_DNA-bd_sf"/>
</dbReference>
<dbReference type="Gene3D" id="3.30.450.40">
    <property type="match status" value="1"/>
</dbReference>
<organism evidence="6">
    <name type="scientific">bioreactor metagenome</name>
    <dbReference type="NCBI Taxonomy" id="1076179"/>
    <lineage>
        <taxon>unclassified sequences</taxon>
        <taxon>metagenomes</taxon>
        <taxon>ecological metagenomes</taxon>
    </lineage>
</organism>
<accession>A0A645C6V1</accession>
<dbReference type="GO" id="GO:0003677">
    <property type="term" value="F:DNA binding"/>
    <property type="evidence" value="ECO:0007669"/>
    <property type="project" value="UniProtKB-KW"/>
</dbReference>
<comment type="caution">
    <text evidence="6">The sequence shown here is derived from an EMBL/GenBank/DDBJ whole genome shotgun (WGS) entry which is preliminary data.</text>
</comment>
<evidence type="ECO:0000259" key="4">
    <source>
        <dbReference type="PROSITE" id="PS51077"/>
    </source>
</evidence>
<dbReference type="InterPro" id="IPR014757">
    <property type="entry name" value="Tscrpt_reg_IclR_C"/>
</dbReference>
<sequence length="257" mass="27945">MPGESKLVLSVVKAFRLLGILSEAKAPLSLAELSERSGWPKSTVYGLLSSMRESSAVEQQPDGRYFLGVRLFEYGCAVSAGWSISELARPFLQHLATKTGESVFLSVLNRNEAITIDQVQSRAGLRVVSEVGTRLPLHCTSQGKVFLAAMPESEAIRVLKLQPLAAYTPHTPVTWKDLAKDLDAARRQGYAVEDGEYKIGLGSVSAPIRDTSGQVKYAVGIIGMFHRAQSREFQDALLLTQTTAAQISSAMGYRQGK</sequence>